<dbReference type="RefSeq" id="XP_068357559.1">
    <property type="nucleotide sequence ID" value="XM_068493017.1"/>
</dbReference>
<comment type="caution">
    <text evidence="2">The sequence shown here is derived from an EMBL/GenBank/DDBJ whole genome shotgun (WGS) entry which is preliminary data.</text>
</comment>
<evidence type="ECO:0000313" key="3">
    <source>
        <dbReference type="Proteomes" id="UP000179807"/>
    </source>
</evidence>
<feature type="transmembrane region" description="Helical" evidence="1">
    <location>
        <begin position="72"/>
        <end position="92"/>
    </location>
</feature>
<keyword evidence="1" id="KW-1133">Transmembrane helix</keyword>
<keyword evidence="1" id="KW-0472">Membrane</keyword>
<reference evidence="2" key="1">
    <citation type="submission" date="2016-10" db="EMBL/GenBank/DDBJ databases">
        <authorList>
            <person name="Benchimol M."/>
            <person name="Almeida L.G."/>
            <person name="Vasconcelos A.T."/>
            <person name="Perreira-Neves A."/>
            <person name="Rosa I.A."/>
            <person name="Tasca T."/>
            <person name="Bogo M.R."/>
            <person name="de Souza W."/>
        </authorList>
    </citation>
    <scope>NUCLEOTIDE SEQUENCE [LARGE SCALE GENOMIC DNA]</scope>
    <source>
        <strain evidence="2">K</strain>
    </source>
</reference>
<dbReference type="AlphaFoldDB" id="A0A1J4JZ22"/>
<evidence type="ECO:0000313" key="2">
    <source>
        <dbReference type="EMBL" id="OHT04423.1"/>
    </source>
</evidence>
<dbReference type="EMBL" id="MLAK01000793">
    <property type="protein sequence ID" value="OHT04423.1"/>
    <property type="molecule type" value="Genomic_DNA"/>
</dbReference>
<organism evidence="2 3">
    <name type="scientific">Tritrichomonas foetus</name>
    <dbReference type="NCBI Taxonomy" id="1144522"/>
    <lineage>
        <taxon>Eukaryota</taxon>
        <taxon>Metamonada</taxon>
        <taxon>Parabasalia</taxon>
        <taxon>Tritrichomonadida</taxon>
        <taxon>Tritrichomonadidae</taxon>
        <taxon>Tritrichomonas</taxon>
    </lineage>
</organism>
<dbReference type="GeneID" id="94827721"/>
<accession>A0A1J4JZ22</accession>
<proteinExistence type="predicted"/>
<gene>
    <name evidence="2" type="ORF">TRFO_06306</name>
</gene>
<evidence type="ECO:0000256" key="1">
    <source>
        <dbReference type="SAM" id="Phobius"/>
    </source>
</evidence>
<keyword evidence="3" id="KW-1185">Reference proteome</keyword>
<dbReference type="Proteomes" id="UP000179807">
    <property type="component" value="Unassembled WGS sequence"/>
</dbReference>
<keyword evidence="1" id="KW-0812">Transmembrane</keyword>
<name>A0A1J4JZ22_9EUKA</name>
<dbReference type="VEuPathDB" id="TrichDB:TRFO_06306"/>
<sequence length="101" mass="11233">MEASNPIARSATRNSCLSIEPLLSESKISKASRISSCWSCVSWVLGLVGVLARGDLRVDIIEVNKRLTVISFLRNCLTAQIMIKCIVLYFTFSLKFVISLH</sequence>
<protein>
    <submittedName>
        <fullName evidence="2">Uncharacterized protein</fullName>
    </submittedName>
</protein>